<dbReference type="PROSITE" id="PS50977">
    <property type="entry name" value="HTH_TETR_2"/>
    <property type="match status" value="1"/>
</dbReference>
<reference evidence="6 7" key="1">
    <citation type="submission" date="2019-06" db="EMBL/GenBank/DDBJ databases">
        <title>Sequencing the genomes of 1000 actinobacteria strains.</title>
        <authorList>
            <person name="Klenk H.-P."/>
        </authorList>
    </citation>
    <scope>NUCLEOTIDE SEQUENCE [LARGE SCALE GENOMIC DNA]</scope>
    <source>
        <strain evidence="6 7">DSM 46837</strain>
    </source>
</reference>
<keyword evidence="1" id="KW-0805">Transcription regulation</keyword>
<dbReference type="EMBL" id="VFQE01000002">
    <property type="protein sequence ID" value="TQN37450.1"/>
    <property type="molecule type" value="Genomic_DNA"/>
</dbReference>
<feature type="domain" description="HTH tetR-type" evidence="5">
    <location>
        <begin position="86"/>
        <end position="146"/>
    </location>
</feature>
<evidence type="ECO:0000256" key="1">
    <source>
        <dbReference type="ARBA" id="ARBA00023015"/>
    </source>
</evidence>
<dbReference type="Gene3D" id="1.10.357.10">
    <property type="entry name" value="Tetracycline Repressor, domain 2"/>
    <property type="match status" value="1"/>
</dbReference>
<dbReference type="InterPro" id="IPR036271">
    <property type="entry name" value="Tet_transcr_reg_TetR-rel_C_sf"/>
</dbReference>
<dbReference type="Proteomes" id="UP000319865">
    <property type="component" value="Unassembled WGS sequence"/>
</dbReference>
<dbReference type="PANTHER" id="PTHR30055">
    <property type="entry name" value="HTH-TYPE TRANSCRIPTIONAL REGULATOR RUTR"/>
    <property type="match status" value="1"/>
</dbReference>
<keyword evidence="7" id="KW-1185">Reference proteome</keyword>
<gene>
    <name evidence="6" type="ORF">FHU33_4102</name>
</gene>
<dbReference type="AlphaFoldDB" id="A0A543P0F3"/>
<comment type="caution">
    <text evidence="6">The sequence shown here is derived from an EMBL/GenBank/DDBJ whole genome shotgun (WGS) entry which is preliminary data.</text>
</comment>
<organism evidence="6 7">
    <name type="scientific">Blastococcus colisei</name>
    <dbReference type="NCBI Taxonomy" id="1564162"/>
    <lineage>
        <taxon>Bacteria</taxon>
        <taxon>Bacillati</taxon>
        <taxon>Actinomycetota</taxon>
        <taxon>Actinomycetes</taxon>
        <taxon>Geodermatophilales</taxon>
        <taxon>Geodermatophilaceae</taxon>
        <taxon>Blastococcus</taxon>
    </lineage>
</organism>
<dbReference type="InterPro" id="IPR004111">
    <property type="entry name" value="Repressor_TetR_C"/>
</dbReference>
<dbReference type="GO" id="GO:0003700">
    <property type="term" value="F:DNA-binding transcription factor activity"/>
    <property type="evidence" value="ECO:0007669"/>
    <property type="project" value="TreeGrafter"/>
</dbReference>
<evidence type="ECO:0000256" key="3">
    <source>
        <dbReference type="ARBA" id="ARBA00023163"/>
    </source>
</evidence>
<name>A0A543P0F3_9ACTN</name>
<evidence type="ECO:0000313" key="6">
    <source>
        <dbReference type="EMBL" id="TQN37450.1"/>
    </source>
</evidence>
<feature type="DNA-binding region" description="H-T-H motif" evidence="4">
    <location>
        <begin position="109"/>
        <end position="128"/>
    </location>
</feature>
<evidence type="ECO:0000256" key="2">
    <source>
        <dbReference type="ARBA" id="ARBA00023125"/>
    </source>
</evidence>
<dbReference type="SUPFAM" id="SSF46689">
    <property type="entry name" value="Homeodomain-like"/>
    <property type="match status" value="1"/>
</dbReference>
<dbReference type="GO" id="GO:0045892">
    <property type="term" value="P:negative regulation of DNA-templated transcription"/>
    <property type="evidence" value="ECO:0007669"/>
    <property type="project" value="InterPro"/>
</dbReference>
<evidence type="ECO:0000259" key="5">
    <source>
        <dbReference type="PROSITE" id="PS50977"/>
    </source>
</evidence>
<dbReference type="Pfam" id="PF00440">
    <property type="entry name" value="TetR_N"/>
    <property type="match status" value="1"/>
</dbReference>
<dbReference type="InterPro" id="IPR009057">
    <property type="entry name" value="Homeodomain-like_sf"/>
</dbReference>
<evidence type="ECO:0000313" key="7">
    <source>
        <dbReference type="Proteomes" id="UP000319865"/>
    </source>
</evidence>
<accession>A0A543P0F3</accession>
<dbReference type="Gene3D" id="1.10.10.60">
    <property type="entry name" value="Homeodomain-like"/>
    <property type="match status" value="1"/>
</dbReference>
<evidence type="ECO:0000256" key="4">
    <source>
        <dbReference type="PROSITE-ProRule" id="PRU00335"/>
    </source>
</evidence>
<dbReference type="Pfam" id="PF02909">
    <property type="entry name" value="TetR_C_1"/>
    <property type="match status" value="1"/>
</dbReference>
<dbReference type="GO" id="GO:0000976">
    <property type="term" value="F:transcription cis-regulatory region binding"/>
    <property type="evidence" value="ECO:0007669"/>
    <property type="project" value="TreeGrafter"/>
</dbReference>
<keyword evidence="2 4" id="KW-0238">DNA-binding</keyword>
<dbReference type="InterPro" id="IPR001647">
    <property type="entry name" value="HTH_TetR"/>
</dbReference>
<sequence length="309" mass="33558">MVRSTPSSPCLSTSDAQVSGQFRTLYDVGSDNGVRRTETLRHRSTGTRESEDMATEFTGTGDPARSMALLWRTSGDGGSRPGRKSALDVDRIVAAAVRLADADGLAELSMRRVAAELHVAAMTLYTHVPGKGELVDLMLDAVLGELYPDEEVVASGAWRKRLRTLARANWDFFLRHPWAVHVSTGRPPLGPGLVRKYELELRAVDGLGLSDVQMDSLVTLVNGFVRGTVGGVREKADAERVTGIGEDQWWAATEPYVAQVFDPERYPTAARVGLVAGAERGAHDPDRSFEFGLERLLDGIGVLILDASR</sequence>
<dbReference type="SUPFAM" id="SSF48498">
    <property type="entry name" value="Tetracyclin repressor-like, C-terminal domain"/>
    <property type="match status" value="1"/>
</dbReference>
<keyword evidence="3" id="KW-0804">Transcription</keyword>
<protein>
    <submittedName>
        <fullName evidence="6">TetR family transcriptional regulator</fullName>
    </submittedName>
</protein>
<dbReference type="PANTHER" id="PTHR30055:SF151">
    <property type="entry name" value="TRANSCRIPTIONAL REGULATORY PROTEIN"/>
    <property type="match status" value="1"/>
</dbReference>
<proteinExistence type="predicted"/>
<dbReference type="InterPro" id="IPR050109">
    <property type="entry name" value="HTH-type_TetR-like_transc_reg"/>
</dbReference>